<feature type="transmembrane region" description="Helical" evidence="1">
    <location>
        <begin position="80"/>
        <end position="97"/>
    </location>
</feature>
<keyword evidence="1" id="KW-1133">Transmembrane helix</keyword>
<evidence type="ECO:0000313" key="4">
    <source>
        <dbReference type="Proteomes" id="UP000500857"/>
    </source>
</evidence>
<dbReference type="GO" id="GO:0016491">
    <property type="term" value="F:oxidoreductase activity"/>
    <property type="evidence" value="ECO:0007669"/>
    <property type="project" value="InterPro"/>
</dbReference>
<dbReference type="AlphaFoldDB" id="A0A6H1U1A1"/>
<dbReference type="Pfam" id="PF04116">
    <property type="entry name" value="FA_hydroxylase"/>
    <property type="match status" value="1"/>
</dbReference>
<dbReference type="Proteomes" id="UP000500857">
    <property type="component" value="Chromosome"/>
</dbReference>
<keyword evidence="1" id="KW-0812">Transmembrane</keyword>
<evidence type="ECO:0000313" key="3">
    <source>
        <dbReference type="EMBL" id="QIZ72642.1"/>
    </source>
</evidence>
<feature type="transmembrane region" description="Helical" evidence="1">
    <location>
        <begin position="54"/>
        <end position="74"/>
    </location>
</feature>
<dbReference type="GO" id="GO:0005506">
    <property type="term" value="F:iron ion binding"/>
    <property type="evidence" value="ECO:0007669"/>
    <property type="project" value="InterPro"/>
</dbReference>
<dbReference type="GO" id="GO:0008610">
    <property type="term" value="P:lipid biosynthetic process"/>
    <property type="evidence" value="ECO:0007669"/>
    <property type="project" value="InterPro"/>
</dbReference>
<accession>A0A6H1U1A1</accession>
<gene>
    <name evidence="3" type="ORF">HCG48_20295</name>
</gene>
<dbReference type="InterPro" id="IPR006694">
    <property type="entry name" value="Fatty_acid_hydroxylase"/>
</dbReference>
<feature type="transmembrane region" description="Helical" evidence="1">
    <location>
        <begin position="12"/>
        <end position="28"/>
    </location>
</feature>
<evidence type="ECO:0000259" key="2">
    <source>
        <dbReference type="Pfam" id="PF04116"/>
    </source>
</evidence>
<sequence length="168" mass="20239">MVAFSEVAELVAWFLLAFMFASLVEYWMHRLMHQYPKLCQFHAEHHRRNEAQGVLGEFIDYLKGGLILMVPLFLYSRGVGLIWFCGTFCYGIFAAFAHQLQHENPTRCFWMKMPVHYVHHRYHQWHHNFGLGLDLWDRVFRTYQPVEWFAEAGANRGSDRPWFRVRWQ</sequence>
<keyword evidence="4" id="KW-1185">Reference proteome</keyword>
<dbReference type="EMBL" id="CP051167">
    <property type="protein sequence ID" value="QIZ72642.1"/>
    <property type="molecule type" value="Genomic_DNA"/>
</dbReference>
<protein>
    <submittedName>
        <fullName evidence="3">Sterol desaturase family protein</fullName>
    </submittedName>
</protein>
<keyword evidence="1" id="KW-0472">Membrane</keyword>
<organism evidence="3 4">
    <name type="scientific">Oxynema aestuarii AP17</name>
    <dbReference type="NCBI Taxonomy" id="2064643"/>
    <lineage>
        <taxon>Bacteria</taxon>
        <taxon>Bacillati</taxon>
        <taxon>Cyanobacteriota</taxon>
        <taxon>Cyanophyceae</taxon>
        <taxon>Oscillatoriophycideae</taxon>
        <taxon>Oscillatoriales</taxon>
        <taxon>Oscillatoriaceae</taxon>
        <taxon>Oxynema</taxon>
        <taxon>Oxynema aestuarii</taxon>
    </lineage>
</organism>
<dbReference type="KEGG" id="oxy:HCG48_20295"/>
<dbReference type="RefSeq" id="WP_168570790.1">
    <property type="nucleotide sequence ID" value="NZ_CP051167.1"/>
</dbReference>
<proteinExistence type="predicted"/>
<reference evidence="3 4" key="1">
    <citation type="submission" date="2020-04" db="EMBL/GenBank/DDBJ databases">
        <authorList>
            <person name="Basu S."/>
            <person name="Maruthanayagam V."/>
            <person name="Chakraborty S."/>
            <person name="Pramanik A."/>
            <person name="Mukherjee J."/>
            <person name="Brink B."/>
        </authorList>
    </citation>
    <scope>NUCLEOTIDE SEQUENCE [LARGE SCALE GENOMIC DNA]</scope>
    <source>
        <strain evidence="3 4">AP17</strain>
    </source>
</reference>
<feature type="domain" description="Fatty acid hydroxylase" evidence="2">
    <location>
        <begin position="14"/>
        <end position="142"/>
    </location>
</feature>
<name>A0A6H1U1A1_9CYAN</name>
<evidence type="ECO:0000256" key="1">
    <source>
        <dbReference type="SAM" id="Phobius"/>
    </source>
</evidence>